<name>A0ACD3SSA6_9BURK</name>
<reference evidence="1" key="1">
    <citation type="submission" date="2019-05" db="EMBL/GenBank/DDBJ databases">
        <title>Revised genome assembly of Burkholderiaceae (previously Ralstonia) sp. PBA.</title>
        <authorList>
            <person name="Gan H.M."/>
        </authorList>
    </citation>
    <scope>NUCLEOTIDE SEQUENCE</scope>
    <source>
        <strain evidence="1">PBA</strain>
    </source>
</reference>
<evidence type="ECO:0000313" key="2">
    <source>
        <dbReference type="Proteomes" id="UP000004277"/>
    </source>
</evidence>
<keyword evidence="2" id="KW-1185">Reference proteome</keyword>
<gene>
    <name evidence="1" type="ORF">MW7_003145</name>
</gene>
<comment type="caution">
    <text evidence="1">The sequence shown here is derived from an EMBL/GenBank/DDBJ whole genome shotgun (WGS) entry which is preliminary data.</text>
</comment>
<evidence type="ECO:0000313" key="1">
    <source>
        <dbReference type="EMBL" id="TMS59190.1"/>
    </source>
</evidence>
<proteinExistence type="predicted"/>
<dbReference type="Proteomes" id="UP000004277">
    <property type="component" value="Unassembled WGS sequence"/>
</dbReference>
<accession>A0ACD3SSA6</accession>
<organism evidence="1 2">
    <name type="scientific">Imbroritus primus</name>
    <dbReference type="NCBI Taxonomy" id="3058603"/>
    <lineage>
        <taxon>Bacteria</taxon>
        <taxon>Pseudomonadati</taxon>
        <taxon>Pseudomonadota</taxon>
        <taxon>Betaproteobacteria</taxon>
        <taxon>Burkholderiales</taxon>
        <taxon>Burkholderiaceae</taxon>
        <taxon>Imbroritus</taxon>
    </lineage>
</organism>
<dbReference type="EMBL" id="AKCV02000011">
    <property type="protein sequence ID" value="TMS59190.1"/>
    <property type="molecule type" value="Genomic_DNA"/>
</dbReference>
<sequence length="308" mass="33707">MPSIRTFKTFLAVARHGTFAAAGKHIGLTSAAVGLQIRALEEDLHCQLFDRTARAAILNPAGRALVPELEALVHRYEVLASGREDALSGTVMMGALVSALMGAFADALWALKQEHPLVDVRLFAGLSADFAGKVERGEIDAAVVTQSPRPLAKNLVWTELYTEPMVLIVPRHPHFVLPDDARDILGVAPFMRFEPATWTGNLVQEVIDRCGVSVQESMQLNSNEAIIELVRQGFGVSIVPQLANVRWEADRLLRVVPLEGVDVHRRVGLLERAAHARMAFTDVIKGYFRQSGAIRSKVAQAPRPFTPS</sequence>
<protein>
    <submittedName>
        <fullName evidence="1">LysR family transcriptional regulator</fullName>
    </submittedName>
</protein>